<name>A0A1H0IAM6_9BACI</name>
<dbReference type="RefSeq" id="WP_090843562.1">
    <property type="nucleotide sequence ID" value="NZ_FNIL01000010.1"/>
</dbReference>
<evidence type="ECO:0000313" key="2">
    <source>
        <dbReference type="EMBL" id="SDO28458.1"/>
    </source>
</evidence>
<dbReference type="STRING" id="745820.SAMN04488053_11070"/>
<dbReference type="Gene3D" id="3.40.630.30">
    <property type="match status" value="1"/>
</dbReference>
<feature type="domain" description="N-acetyltransferase" evidence="1">
    <location>
        <begin position="2"/>
        <end position="164"/>
    </location>
</feature>
<dbReference type="PANTHER" id="PTHR43415:SF5">
    <property type="entry name" value="ACETYLTRANSFERASE"/>
    <property type="match status" value="1"/>
</dbReference>
<dbReference type="SUPFAM" id="SSF55729">
    <property type="entry name" value="Acyl-CoA N-acyltransferases (Nat)"/>
    <property type="match status" value="1"/>
</dbReference>
<gene>
    <name evidence="2" type="ORF">SAMN04488053_11070</name>
</gene>
<reference evidence="3" key="1">
    <citation type="submission" date="2016-10" db="EMBL/GenBank/DDBJ databases">
        <authorList>
            <person name="Varghese N."/>
            <person name="Submissions S."/>
        </authorList>
    </citation>
    <scope>NUCLEOTIDE SEQUENCE [LARGE SCALE GENOMIC DNA]</scope>
    <source>
        <strain evidence="3">CGMCC 1.10369</strain>
    </source>
</reference>
<dbReference type="OrthoDB" id="9795206at2"/>
<dbReference type="PANTHER" id="PTHR43415">
    <property type="entry name" value="SPERMIDINE N(1)-ACETYLTRANSFERASE"/>
    <property type="match status" value="1"/>
</dbReference>
<accession>A0A1H0IAM6</accession>
<dbReference type="PROSITE" id="PS51186">
    <property type="entry name" value="GNAT"/>
    <property type="match status" value="1"/>
</dbReference>
<evidence type="ECO:0000313" key="3">
    <source>
        <dbReference type="Proteomes" id="UP000198778"/>
    </source>
</evidence>
<dbReference type="InterPro" id="IPR016181">
    <property type="entry name" value="Acyl_CoA_acyltransferase"/>
</dbReference>
<dbReference type="CDD" id="cd04301">
    <property type="entry name" value="NAT_SF"/>
    <property type="match status" value="1"/>
</dbReference>
<dbReference type="Proteomes" id="UP000198778">
    <property type="component" value="Unassembled WGS sequence"/>
</dbReference>
<sequence length="172" mass="20146">MLTLIPFTENHFSILKQWINTTSEEEMIRWAGPTFQFPLTDQQLKVYLSEKNALFFSITFQKIIIGHVALRKIDYVHYSARIGKLFISSSYRGKGYTPQVLQFILQKAFEDLKLRKVHLGVFENNPRALYIYKKFGFKIDNCLVNHLTAAGQPWNLIEMTLLDSDFKSYNKI</sequence>
<proteinExistence type="predicted"/>
<organism evidence="2 3">
    <name type="scientific">Alkalicoccus daliensis</name>
    <dbReference type="NCBI Taxonomy" id="745820"/>
    <lineage>
        <taxon>Bacteria</taxon>
        <taxon>Bacillati</taxon>
        <taxon>Bacillota</taxon>
        <taxon>Bacilli</taxon>
        <taxon>Bacillales</taxon>
        <taxon>Bacillaceae</taxon>
        <taxon>Alkalicoccus</taxon>
    </lineage>
</organism>
<dbReference type="AlphaFoldDB" id="A0A1H0IAM6"/>
<keyword evidence="2" id="KW-0808">Transferase</keyword>
<dbReference type="InterPro" id="IPR000182">
    <property type="entry name" value="GNAT_dom"/>
</dbReference>
<evidence type="ECO:0000259" key="1">
    <source>
        <dbReference type="PROSITE" id="PS51186"/>
    </source>
</evidence>
<dbReference type="Pfam" id="PF00583">
    <property type="entry name" value="Acetyltransf_1"/>
    <property type="match status" value="1"/>
</dbReference>
<protein>
    <submittedName>
        <fullName evidence="2">Protein N-acetyltransferase, RimJ/RimL family</fullName>
    </submittedName>
</protein>
<dbReference type="EMBL" id="FNIL01000010">
    <property type="protein sequence ID" value="SDO28458.1"/>
    <property type="molecule type" value="Genomic_DNA"/>
</dbReference>
<dbReference type="GO" id="GO:0016747">
    <property type="term" value="F:acyltransferase activity, transferring groups other than amino-acyl groups"/>
    <property type="evidence" value="ECO:0007669"/>
    <property type="project" value="InterPro"/>
</dbReference>
<keyword evidence="3" id="KW-1185">Reference proteome</keyword>